<keyword evidence="4" id="KW-1185">Reference proteome</keyword>
<reference evidence="3" key="2">
    <citation type="submission" date="2025-08" db="UniProtKB">
        <authorList>
            <consortium name="Ensembl"/>
        </authorList>
    </citation>
    <scope>IDENTIFICATION</scope>
</reference>
<evidence type="ECO:0000313" key="3">
    <source>
        <dbReference type="Ensembl" id="ENSLOCP00000001704.1"/>
    </source>
</evidence>
<proteinExistence type="predicted"/>
<name>W5LZZ7_LEPOC</name>
<protein>
    <recommendedName>
        <fullName evidence="2">Retrotransposon gag domain-containing protein</fullName>
    </recommendedName>
</protein>
<reference evidence="4" key="1">
    <citation type="submission" date="2011-12" db="EMBL/GenBank/DDBJ databases">
        <title>The Draft Genome of Lepisosteus oculatus.</title>
        <authorList>
            <consortium name="The Broad Institute Genome Assembly &amp; Analysis Group"/>
            <consortium name="Computational R&amp;D Group"/>
            <consortium name="and Sequencing Platform"/>
            <person name="Di Palma F."/>
            <person name="Alfoldi J."/>
            <person name="Johnson J."/>
            <person name="Berlin A."/>
            <person name="Gnerre S."/>
            <person name="Jaffe D."/>
            <person name="MacCallum I."/>
            <person name="Young S."/>
            <person name="Walker B.J."/>
            <person name="Lander E.S."/>
            <person name="Lindblad-Toh K."/>
        </authorList>
    </citation>
    <scope>NUCLEOTIDE SEQUENCE [LARGE SCALE GENOMIC DNA]</scope>
</reference>
<reference evidence="3" key="3">
    <citation type="submission" date="2025-09" db="UniProtKB">
        <authorList>
            <consortium name="Ensembl"/>
        </authorList>
    </citation>
    <scope>IDENTIFICATION</scope>
</reference>
<dbReference type="InterPro" id="IPR005162">
    <property type="entry name" value="Retrotrans_gag_dom"/>
</dbReference>
<feature type="domain" description="Retrotransposon gag" evidence="2">
    <location>
        <begin position="99"/>
        <end position="190"/>
    </location>
</feature>
<dbReference type="PANTHER" id="PTHR15503">
    <property type="entry name" value="LDOC1 RELATED"/>
    <property type="match status" value="1"/>
</dbReference>
<dbReference type="Proteomes" id="UP000018468">
    <property type="component" value="Unassembled WGS sequence"/>
</dbReference>
<evidence type="ECO:0000259" key="2">
    <source>
        <dbReference type="Pfam" id="PF03732"/>
    </source>
</evidence>
<accession>W5LZZ7</accession>
<dbReference type="PANTHER" id="PTHR15503:SF39">
    <property type="entry name" value="RETROTRANSPOSON-LIKE PROTEIN 1"/>
    <property type="match status" value="1"/>
</dbReference>
<dbReference type="eggNOG" id="ENOG502S3G3">
    <property type="taxonomic scope" value="Eukaryota"/>
</dbReference>
<feature type="region of interest" description="Disordered" evidence="1">
    <location>
        <begin position="224"/>
        <end position="248"/>
    </location>
</feature>
<dbReference type="InParanoid" id="W5LZZ7"/>
<dbReference type="STRING" id="7918.ENSLOCP00000001704"/>
<dbReference type="Ensembl" id="ENSLOCT00000001709.1">
    <property type="protein sequence ID" value="ENSLOCP00000001704.1"/>
    <property type="gene ID" value="ENSLOCG00000001494.1"/>
</dbReference>
<dbReference type="AlphaFoldDB" id="W5LZZ7"/>
<evidence type="ECO:0000313" key="4">
    <source>
        <dbReference type="Proteomes" id="UP000018468"/>
    </source>
</evidence>
<sequence>MDPADQSQLSILLEHSQNLDLLTTGVQQLADHFALPPSPPPAAPAPAPPVQTQINLLPPPLPEKFDGDSSSCQGFLTQCQMAFHIRPDCFPNDGERIAFMVSCLSGRALEWAGHLLSRNAPETANFPLFQTALQSAFGQLHSHHLIVARLTSLTQGSRSFQDYSSEFHFLAAQLAWDHNALIHYFRLGLSDELKDHVVHLPLDFPSLDSFISRVFELELRLQQRRSDNRTPPTPSQLHSFHRLTSEPP</sequence>
<evidence type="ECO:0000256" key="1">
    <source>
        <dbReference type="SAM" id="MobiDB-lite"/>
    </source>
</evidence>
<dbReference type="InterPro" id="IPR032567">
    <property type="entry name" value="RTL1-rel"/>
</dbReference>
<dbReference type="Pfam" id="PF03732">
    <property type="entry name" value="Retrotrans_gag"/>
    <property type="match status" value="1"/>
</dbReference>
<dbReference type="GeneTree" id="ENSGT00950000183173"/>
<organism evidence="3 4">
    <name type="scientific">Lepisosteus oculatus</name>
    <name type="common">Spotted gar</name>
    <dbReference type="NCBI Taxonomy" id="7918"/>
    <lineage>
        <taxon>Eukaryota</taxon>
        <taxon>Metazoa</taxon>
        <taxon>Chordata</taxon>
        <taxon>Craniata</taxon>
        <taxon>Vertebrata</taxon>
        <taxon>Euteleostomi</taxon>
        <taxon>Actinopterygii</taxon>
        <taxon>Neopterygii</taxon>
        <taxon>Holostei</taxon>
        <taxon>Semionotiformes</taxon>
        <taxon>Lepisosteidae</taxon>
        <taxon>Lepisosteus</taxon>
    </lineage>
</organism>
<dbReference type="OMA" id="EMQASHE"/>
<dbReference type="HOGENOM" id="CLU_000384_20_1_1"/>
<dbReference type="Bgee" id="ENSLOCG00000001494">
    <property type="expression patterns" value="Expressed in testis"/>
</dbReference>